<protein>
    <submittedName>
        <fullName evidence="7">Unannotated protein</fullName>
    </submittedName>
</protein>
<accession>A0A6J7L4Q9</accession>
<dbReference type="EMBL" id="CAFAAZ010000002">
    <property type="protein sequence ID" value="CAB4814295.1"/>
    <property type="molecule type" value="Genomic_DNA"/>
</dbReference>
<dbReference type="GO" id="GO:0016702">
    <property type="term" value="F:oxidoreductase activity, acting on single donors with incorporation of molecular oxygen, incorporation of two atoms of oxygen"/>
    <property type="evidence" value="ECO:0007669"/>
    <property type="project" value="InterPro"/>
</dbReference>
<gene>
    <name evidence="2" type="ORF">UFOPK2343_00061</name>
    <name evidence="3" type="ORF">UFOPK2652_00132</name>
    <name evidence="4" type="ORF">UFOPK3128_00287</name>
    <name evidence="5" type="ORF">UFOPK3227_00025</name>
    <name evidence="6" type="ORF">UFOPK3511_00557</name>
    <name evidence="7" type="ORF">UFOPK3880_00468</name>
    <name evidence="8" type="ORF">UFOPK4146_00713</name>
</gene>
<proteinExistence type="inferred from homology"/>
<name>A0A6J7L4Q9_9ZZZZ</name>
<keyword evidence="1" id="KW-0812">Transmembrane</keyword>
<evidence type="ECO:0000256" key="1">
    <source>
        <dbReference type="SAM" id="Phobius"/>
    </source>
</evidence>
<dbReference type="InterPro" id="IPR022270">
    <property type="entry name" value="Blh_diox"/>
</dbReference>
<feature type="transmembrane region" description="Helical" evidence="1">
    <location>
        <begin position="289"/>
        <end position="307"/>
    </location>
</feature>
<keyword evidence="1" id="KW-0472">Membrane</keyword>
<dbReference type="EMBL" id="CAFAHD010000001">
    <property type="protein sequence ID" value="CAB4837018.1"/>
    <property type="molecule type" value="Genomic_DNA"/>
</dbReference>
<evidence type="ECO:0000313" key="4">
    <source>
        <dbReference type="EMBL" id="CAB4814295.1"/>
    </source>
</evidence>
<feature type="transmembrane region" description="Helical" evidence="1">
    <location>
        <begin position="256"/>
        <end position="280"/>
    </location>
</feature>
<reference evidence="7" key="1">
    <citation type="submission" date="2020-05" db="EMBL/GenBank/DDBJ databases">
        <authorList>
            <person name="Chiriac C."/>
            <person name="Salcher M."/>
            <person name="Ghai R."/>
            <person name="Kavagutti S V."/>
        </authorList>
    </citation>
    <scope>NUCLEOTIDE SEQUENCE</scope>
</reference>
<evidence type="ECO:0000313" key="7">
    <source>
        <dbReference type="EMBL" id="CAB4962957.1"/>
    </source>
</evidence>
<feature type="transmembrane region" description="Helical" evidence="1">
    <location>
        <begin position="175"/>
        <end position="193"/>
    </location>
</feature>
<feature type="transmembrane region" description="Helical" evidence="1">
    <location>
        <begin position="40"/>
        <end position="60"/>
    </location>
</feature>
<sequence length="317" mass="34542">MNGAKTVFNSVRKFSTLAVLFAILISGVLSLTSAGESLGWQVGFALLALTLGIPHGAIDHLVALPATTKPKWFLLIFIYIAVSIIAVLAILHWNKLGFQLVLVMSALHFGFGDAAFIAEKDRLNLKSRMTFKTQTMFAISSGTIPVFIPLLKGSTASALREINPLLISWAADVSSQIRFLVGFFFIATLILLLKEKRTREVMDLVLLAGLAIIAPPLVAFAVYFGFWHAMRHTSRLTLILPKAIKEAERNNPKASFIAVVIPGLPALLGTVLVALAIALIDGKNIDVSYLWYLLVLVWALTVPHMIVTSKIDQKALA</sequence>
<feature type="transmembrane region" description="Helical" evidence="1">
    <location>
        <begin position="137"/>
        <end position="155"/>
    </location>
</feature>
<dbReference type="HAMAP" id="MF_02093">
    <property type="entry name" value="Beta_carotene_diox"/>
    <property type="match status" value="1"/>
</dbReference>
<feature type="transmembrane region" description="Helical" evidence="1">
    <location>
        <begin position="72"/>
        <end position="91"/>
    </location>
</feature>
<organism evidence="7">
    <name type="scientific">freshwater metagenome</name>
    <dbReference type="NCBI Taxonomy" id="449393"/>
    <lineage>
        <taxon>unclassified sequences</taxon>
        <taxon>metagenomes</taxon>
        <taxon>ecological metagenomes</taxon>
    </lineage>
</organism>
<evidence type="ECO:0000313" key="6">
    <source>
        <dbReference type="EMBL" id="CAB4892884.1"/>
    </source>
</evidence>
<evidence type="ECO:0000313" key="3">
    <source>
        <dbReference type="EMBL" id="CAB4700282.1"/>
    </source>
</evidence>
<dbReference type="NCBIfam" id="TIGR03753">
    <property type="entry name" value="blh_monoox"/>
    <property type="match status" value="1"/>
</dbReference>
<dbReference type="EMBL" id="CAFBNU010000003">
    <property type="protein sequence ID" value="CAB4962957.1"/>
    <property type="molecule type" value="Genomic_DNA"/>
</dbReference>
<dbReference type="EMBL" id="CAEZXD010000001">
    <property type="protein sequence ID" value="CAB4665873.1"/>
    <property type="molecule type" value="Genomic_DNA"/>
</dbReference>
<evidence type="ECO:0000313" key="8">
    <source>
        <dbReference type="EMBL" id="CAB5028196.1"/>
    </source>
</evidence>
<evidence type="ECO:0000313" key="2">
    <source>
        <dbReference type="EMBL" id="CAB4665873.1"/>
    </source>
</evidence>
<evidence type="ECO:0000313" key="5">
    <source>
        <dbReference type="EMBL" id="CAB4837018.1"/>
    </source>
</evidence>
<dbReference type="EMBL" id="CAEZYD010000001">
    <property type="protein sequence ID" value="CAB4700282.1"/>
    <property type="molecule type" value="Genomic_DNA"/>
</dbReference>
<feature type="transmembrane region" description="Helical" evidence="1">
    <location>
        <begin position="205"/>
        <end position="226"/>
    </location>
</feature>
<dbReference type="EMBL" id="CAFBMA010000003">
    <property type="protein sequence ID" value="CAB4892884.1"/>
    <property type="molecule type" value="Genomic_DNA"/>
</dbReference>
<dbReference type="AlphaFoldDB" id="A0A6J7L4Q9"/>
<dbReference type="Pfam" id="PF15461">
    <property type="entry name" value="BCD"/>
    <property type="match status" value="1"/>
</dbReference>
<keyword evidence="1" id="KW-1133">Transmembrane helix</keyword>
<feature type="transmembrane region" description="Helical" evidence="1">
    <location>
        <begin position="97"/>
        <end position="116"/>
    </location>
</feature>
<dbReference type="EMBL" id="CAFBPT010000004">
    <property type="protein sequence ID" value="CAB5028196.1"/>
    <property type="molecule type" value="Genomic_DNA"/>
</dbReference>